<dbReference type="GO" id="GO:0005643">
    <property type="term" value="C:nuclear pore"/>
    <property type="evidence" value="ECO:0007669"/>
    <property type="project" value="TreeGrafter"/>
</dbReference>
<keyword evidence="6" id="KW-0653">Protein transport</keyword>
<keyword evidence="5" id="KW-0963">Cytoplasm</keyword>
<comment type="subcellular location">
    <subcellularLocation>
        <location evidence="2">Cytoplasm</location>
    </subcellularLocation>
    <subcellularLocation>
        <location evidence="1">Nucleus</location>
    </subcellularLocation>
</comment>
<reference evidence="11" key="1">
    <citation type="journal article" date="2018" name="Nat. Microbiol.">
        <title>Leveraging single-cell genomics to expand the fungal tree of life.</title>
        <authorList>
            <person name="Ahrendt S.R."/>
            <person name="Quandt C.A."/>
            <person name="Ciobanu D."/>
            <person name="Clum A."/>
            <person name="Salamov A."/>
            <person name="Andreopoulos B."/>
            <person name="Cheng J.F."/>
            <person name="Woyke T."/>
            <person name="Pelin A."/>
            <person name="Henrissat B."/>
            <person name="Reynolds N.K."/>
            <person name="Benny G.L."/>
            <person name="Smith M.E."/>
            <person name="James T.Y."/>
            <person name="Grigoriev I.V."/>
        </authorList>
    </citation>
    <scope>NUCLEOTIDE SEQUENCE [LARGE SCALE GENOMIC DNA]</scope>
    <source>
        <strain evidence="11">RSA 1356</strain>
    </source>
</reference>
<dbReference type="SUPFAM" id="SSF48371">
    <property type="entry name" value="ARM repeat"/>
    <property type="match status" value="1"/>
</dbReference>
<dbReference type="InterPro" id="IPR044189">
    <property type="entry name" value="XPO4/7-like"/>
</dbReference>
<dbReference type="AlphaFoldDB" id="A0A4P9XTA8"/>
<dbReference type="InterPro" id="IPR011989">
    <property type="entry name" value="ARM-like"/>
</dbReference>
<keyword evidence="11" id="KW-1185">Reference proteome</keyword>
<protein>
    <recommendedName>
        <fullName evidence="8">Exportin-4</fullName>
    </recommendedName>
</protein>
<dbReference type="InterPro" id="IPR001494">
    <property type="entry name" value="Importin-beta_N"/>
</dbReference>
<evidence type="ECO:0000256" key="3">
    <source>
        <dbReference type="ARBA" id="ARBA00009466"/>
    </source>
</evidence>
<keyword evidence="4" id="KW-0813">Transport</keyword>
<proteinExistence type="inferred from homology"/>
<evidence type="ECO:0000256" key="6">
    <source>
        <dbReference type="ARBA" id="ARBA00022927"/>
    </source>
</evidence>
<dbReference type="GO" id="GO:0006611">
    <property type="term" value="P:protein export from nucleus"/>
    <property type="evidence" value="ECO:0007669"/>
    <property type="project" value="TreeGrafter"/>
</dbReference>
<keyword evidence="7" id="KW-0539">Nucleus</keyword>
<dbReference type="GO" id="GO:0005737">
    <property type="term" value="C:cytoplasm"/>
    <property type="evidence" value="ECO:0007669"/>
    <property type="project" value="UniProtKB-SubCell"/>
</dbReference>
<dbReference type="PROSITE" id="PS50166">
    <property type="entry name" value="IMPORTIN_B_NT"/>
    <property type="match status" value="1"/>
</dbReference>
<dbReference type="Proteomes" id="UP000271241">
    <property type="component" value="Unassembled WGS sequence"/>
</dbReference>
<evidence type="ECO:0000256" key="5">
    <source>
        <dbReference type="ARBA" id="ARBA00022490"/>
    </source>
</evidence>
<accession>A0A4P9XTA8</accession>
<sequence>MDYSAALQQLEAACADFQLPEKRAAAEQTLLEFKRTPNVLPACRFVLEHSNTPLVQFHTALAVRESLIHEYALLSKQDVADVRDYIFSLCYERVGLERFVLRQLMHVYAVILKRSWMDLEEPERGQAFAQLNALVQAGGQGRTVALAFYEAILDEFSSTKASRIGLTLHYHQACKNEFTEKYLLGIFEAVLRVIHQEMQTQKINDALRYSTLLLEKIFSWDYTSRGRFTLSRDTAVSEQEMAGETPEFPASWKSTLLDPTVLSFFFDAYDLLRHDEAVAHRARQCLVQLSGIHGPILDGDAIMCSYATLMMRGYDKLLAIEPSIARDSDAYGPYLLGLCQMMQRLVKTVPTSILCEVDGFFRTMSDTAKLTVQCLRGTVAESDDTWNMEAFDELLDLWITLSADSYLPLVAQGTQESGVVQSYREDRIALTKFLEGVCQHIVDTYLETRLEAAKQAMEDDEADGSGFSDQEVFGDQLTGIARLARLVPQHSLASIQRLLIDRTTRMRSLLTPKALPEDQQQFLHFLHEHIHWLLMISGYVLADAGQGEHPMVPVALLRLSTSQAANGPDGDQVVQLSKAIFELATLLARDPSSAEAANCSPLVAETLFWCLERPNLVLAFGGAEKSGHGQEILHTLIQLVHQNVLLWNADSDVLTQIIRLLNGFTVNAQLRNEVLNSFAQLVTLLTENLERLPETLHSEVVRAMARIILYSRNIERRDIYIGMLTNVMRFAATVEQPNFASIYQDSNVVEQVRSMIEMLDGLAQSIGTTSAPIVYAFCSRYFEPLVELVRVYRLFPEVITDILSFFASLYENMEFDRLPAGAPAVVCQATIALLRAYEVANKGRKRTVAEKEEAEPYPDIVNLINMLTNLMGTELVGFDDHATEDNGCTADVIEVVFFGLGVLVPAMDNEMLNVGPSEDERFISDLVELQYDRLIGLPTELQQDGKGAQMAAFATPLDGFLQSILQSLVFNDMDNGLIKSASEALYPLICTRRAKFEELVQSIVSQQPTPELQQRLLAAFGALNDTVPGTMPRHLNSTIIANFYQALTKFLLGACGFLRII</sequence>
<dbReference type="GO" id="GO:0031267">
    <property type="term" value="F:small GTPase binding"/>
    <property type="evidence" value="ECO:0007669"/>
    <property type="project" value="InterPro"/>
</dbReference>
<dbReference type="GO" id="GO:0005049">
    <property type="term" value="F:nuclear export signal receptor activity"/>
    <property type="evidence" value="ECO:0007669"/>
    <property type="project" value="InterPro"/>
</dbReference>
<comment type="similarity">
    <text evidence="3">Belongs to the exportin family.</text>
</comment>
<dbReference type="InterPro" id="IPR016024">
    <property type="entry name" value="ARM-type_fold"/>
</dbReference>
<feature type="domain" description="Importin N-terminal" evidence="9">
    <location>
        <begin position="26"/>
        <end position="92"/>
    </location>
</feature>
<dbReference type="EMBL" id="KZ992516">
    <property type="protein sequence ID" value="RKP09404.1"/>
    <property type="molecule type" value="Genomic_DNA"/>
</dbReference>
<dbReference type="Gene3D" id="1.25.10.10">
    <property type="entry name" value="Leucine-rich Repeat Variant"/>
    <property type="match status" value="1"/>
</dbReference>
<evidence type="ECO:0000256" key="2">
    <source>
        <dbReference type="ARBA" id="ARBA00004496"/>
    </source>
</evidence>
<evidence type="ECO:0000256" key="8">
    <source>
        <dbReference type="ARBA" id="ARBA00040444"/>
    </source>
</evidence>
<evidence type="ECO:0000313" key="10">
    <source>
        <dbReference type="EMBL" id="RKP09404.1"/>
    </source>
</evidence>
<evidence type="ECO:0000313" key="11">
    <source>
        <dbReference type="Proteomes" id="UP000271241"/>
    </source>
</evidence>
<evidence type="ECO:0000256" key="7">
    <source>
        <dbReference type="ARBA" id="ARBA00023242"/>
    </source>
</evidence>
<dbReference type="OrthoDB" id="5548448at2759"/>
<dbReference type="PANTHER" id="PTHR12596">
    <property type="entry name" value="EXPORTIN 4,7-RELATED"/>
    <property type="match status" value="1"/>
</dbReference>
<dbReference type="PANTHER" id="PTHR12596:SF1">
    <property type="entry name" value="EXPORTIN-4"/>
    <property type="match status" value="1"/>
</dbReference>
<name>A0A4P9XTA8_9FUNG</name>
<evidence type="ECO:0000256" key="4">
    <source>
        <dbReference type="ARBA" id="ARBA00022448"/>
    </source>
</evidence>
<organism evidence="10 11">
    <name type="scientific">Thamnocephalis sphaerospora</name>
    <dbReference type="NCBI Taxonomy" id="78915"/>
    <lineage>
        <taxon>Eukaryota</taxon>
        <taxon>Fungi</taxon>
        <taxon>Fungi incertae sedis</taxon>
        <taxon>Zoopagomycota</taxon>
        <taxon>Zoopagomycotina</taxon>
        <taxon>Zoopagomycetes</taxon>
        <taxon>Zoopagales</taxon>
        <taxon>Sigmoideomycetaceae</taxon>
        <taxon>Thamnocephalis</taxon>
    </lineage>
</organism>
<evidence type="ECO:0000259" key="9">
    <source>
        <dbReference type="PROSITE" id="PS50166"/>
    </source>
</evidence>
<dbReference type="STRING" id="78915.A0A4P9XTA8"/>
<evidence type="ECO:0000256" key="1">
    <source>
        <dbReference type="ARBA" id="ARBA00004123"/>
    </source>
</evidence>
<gene>
    <name evidence="10" type="ORF">THASP1DRAFT_28806</name>
</gene>